<evidence type="ECO:0000313" key="2">
    <source>
        <dbReference type="EMBL" id="ARB12001.1"/>
    </source>
</evidence>
<feature type="transmembrane region" description="Helical" evidence="1">
    <location>
        <begin position="36"/>
        <end position="55"/>
    </location>
</feature>
<keyword evidence="1" id="KW-1133">Transmembrane helix</keyword>
<organism evidence="2 3">
    <name type="scientific">Salmonella phage ST-101</name>
    <dbReference type="NCBI Taxonomy" id="1897739"/>
    <lineage>
        <taxon>Viruses</taxon>
        <taxon>Duplodnaviria</taxon>
        <taxon>Heunggongvirae</taxon>
        <taxon>Uroviricota</taxon>
        <taxon>Caudoviricetes</taxon>
        <taxon>Casjensviridae</taxon>
        <taxon>Chivirus</taxon>
        <taxon>Chivirus ST101</taxon>
    </lineage>
</organism>
<evidence type="ECO:0000313" key="3">
    <source>
        <dbReference type="Proteomes" id="UP000325859"/>
    </source>
</evidence>
<gene>
    <name evidence="2" type="ORF">STCF101_0077</name>
</gene>
<keyword evidence="1" id="KW-0472">Membrane</keyword>
<keyword evidence="1" id="KW-0812">Transmembrane</keyword>
<accession>A0A5H2BKB8</accession>
<name>A0A5H2BKB8_9CAUD</name>
<reference evidence="2 3" key="1">
    <citation type="journal article" date="2019" name="Viruses">
        <title>Characterization of Flagellotropic, Chi-Like Salmonella Phages Isolated from Thai Poultry Farms.</title>
        <authorList>
            <person name="Phothaworn P."/>
            <person name="Dunne M."/>
            <person name="Supokaivanich R."/>
            <person name="Ong C."/>
            <person name="Lim J."/>
            <person name="Taharnklaew R."/>
            <person name="Vesaratchavest M."/>
            <person name="Khumthong R."/>
            <person name="Pringsulaka O."/>
            <person name="Ajawatanawong P."/>
            <person name="Klumpp J."/>
            <person name="Brown N."/>
            <person name="Imam M."/>
            <person name="Clokie M.R.J."/>
            <person name="Galyov E.E."/>
            <person name="Korbsrisate S."/>
        </authorList>
    </citation>
    <scope>NUCLEOTIDE SEQUENCE [LARGE SCALE GENOMIC DNA]</scope>
</reference>
<dbReference type="Proteomes" id="UP000325859">
    <property type="component" value="Segment"/>
</dbReference>
<protein>
    <submittedName>
        <fullName evidence="2">Uncharacterized protein</fullName>
    </submittedName>
</protein>
<dbReference type="EMBL" id="KX765862">
    <property type="protein sequence ID" value="ARB12001.1"/>
    <property type="molecule type" value="Genomic_DNA"/>
</dbReference>
<sequence length="305" mass="34244">MRLFQTFGEHVARQCLNDVFHQLTAVAVDLAPLGTAAFHLAFVLEVGLCVLLAFLRPLLNRHLALDQTRAEVIHFAARRQADGQEWLRVFDDQTAPHDGLTGTDNLEYRVFEVIPCAHNFRAKVAERLYRLFGFFLRHVYAHIFGVAPQSGLLAILVHVAAAEAIARAEGSRFGFWAVWLRLFVRQVQPVSREGAVKVVLGRQRVHEPFAVRQPSDNHGFDGRQVGNDELVARRRDEGGADAAHQRVHRLANVQRQRIKVALVDHLVDDGQVGHVLNQLRRSRQVLGLDTTASPTVRTARPGELQ</sequence>
<evidence type="ECO:0000256" key="1">
    <source>
        <dbReference type="SAM" id="Phobius"/>
    </source>
</evidence>
<keyword evidence="3" id="KW-1185">Reference proteome</keyword>
<proteinExistence type="predicted"/>